<proteinExistence type="predicted"/>
<dbReference type="SFLD" id="SFLDG01129">
    <property type="entry name" value="C1.5:_HAD__Beta-PGM__Phosphata"/>
    <property type="match status" value="1"/>
</dbReference>
<dbReference type="InterPro" id="IPR023214">
    <property type="entry name" value="HAD_sf"/>
</dbReference>
<dbReference type="EMBL" id="PVEO01000002">
    <property type="protein sequence ID" value="PQV50184.1"/>
    <property type="molecule type" value="Genomic_DNA"/>
</dbReference>
<sequence length="223" mass="26030">MTIKNNTNVIFDLDDTLYYEVDFLKSAYKEIAVKIAANIGVSNVLVYNKMLEYFFDKKNIFQEILSEYQASFSTLELLNIYRNHKPEIKLSKDRKVTLNHLKSKNINLGLLTDGRSVQQRNKIKALQLDNWFSKIIISEEFGSEKPNVKNYKYFEQVFGLGKYYYIGDNISKDFISPNKLGWHTVCLMDHGLNIHRQNFSLVNEACLPQHTINKFLDVLDIIN</sequence>
<comment type="caution">
    <text evidence="5">The sequence shown here is derived from an EMBL/GenBank/DDBJ whole genome shotgun (WGS) entry which is preliminary data.</text>
</comment>
<dbReference type="PANTHER" id="PTHR46470:SF2">
    <property type="entry name" value="GLYCERALDEHYDE 3-PHOSPHATE PHOSPHATASE"/>
    <property type="match status" value="1"/>
</dbReference>
<dbReference type="InterPro" id="IPR036412">
    <property type="entry name" value="HAD-like_sf"/>
</dbReference>
<dbReference type="GO" id="GO:0016791">
    <property type="term" value="F:phosphatase activity"/>
    <property type="evidence" value="ECO:0007669"/>
    <property type="project" value="TreeGrafter"/>
</dbReference>
<dbReference type="Gene3D" id="3.40.50.1000">
    <property type="entry name" value="HAD superfamily/HAD-like"/>
    <property type="match status" value="1"/>
</dbReference>
<keyword evidence="2" id="KW-0479">Metal-binding</keyword>
<evidence type="ECO:0000313" key="6">
    <source>
        <dbReference type="Proteomes" id="UP000251545"/>
    </source>
</evidence>
<dbReference type="NCBIfam" id="TIGR01549">
    <property type="entry name" value="HAD-SF-IA-v1"/>
    <property type="match status" value="1"/>
</dbReference>
<dbReference type="PANTHER" id="PTHR46470">
    <property type="entry name" value="N-ACYLNEURAMINATE-9-PHOSPHATASE"/>
    <property type="match status" value="1"/>
</dbReference>
<dbReference type="InterPro" id="IPR041492">
    <property type="entry name" value="HAD_2"/>
</dbReference>
<dbReference type="InterPro" id="IPR051400">
    <property type="entry name" value="HAD-like_hydrolase"/>
</dbReference>
<dbReference type="Gene3D" id="1.10.150.520">
    <property type="match status" value="1"/>
</dbReference>
<dbReference type="SUPFAM" id="SSF56784">
    <property type="entry name" value="HAD-like"/>
    <property type="match status" value="1"/>
</dbReference>
<evidence type="ECO:0000313" key="5">
    <source>
        <dbReference type="EMBL" id="PQV50184.1"/>
    </source>
</evidence>
<dbReference type="GO" id="GO:0046872">
    <property type="term" value="F:metal ion binding"/>
    <property type="evidence" value="ECO:0007669"/>
    <property type="project" value="UniProtKB-KW"/>
</dbReference>
<dbReference type="AlphaFoldDB" id="A0A362X4H1"/>
<keyword evidence="4" id="KW-0460">Magnesium</keyword>
<dbReference type="Pfam" id="PF13419">
    <property type="entry name" value="HAD_2"/>
    <property type="match status" value="1"/>
</dbReference>
<comment type="cofactor">
    <cofactor evidence="1">
        <name>Mg(2+)</name>
        <dbReference type="ChEBI" id="CHEBI:18420"/>
    </cofactor>
</comment>
<keyword evidence="3 5" id="KW-0378">Hydrolase</keyword>
<evidence type="ECO:0000256" key="4">
    <source>
        <dbReference type="ARBA" id="ARBA00022842"/>
    </source>
</evidence>
<evidence type="ECO:0000256" key="2">
    <source>
        <dbReference type="ARBA" id="ARBA00022723"/>
    </source>
</evidence>
<reference evidence="5 6" key="1">
    <citation type="submission" date="2018-02" db="EMBL/GenBank/DDBJ databases">
        <title>Genomic Encyclopedia of Archaeal and Bacterial Type Strains, Phase II (KMG-II): from individual species to whole genera.</title>
        <authorList>
            <person name="Goeker M."/>
        </authorList>
    </citation>
    <scope>NUCLEOTIDE SEQUENCE [LARGE SCALE GENOMIC DNA]</scope>
    <source>
        <strain evidence="5 6">DSM 21165</strain>
    </source>
</reference>
<evidence type="ECO:0000256" key="1">
    <source>
        <dbReference type="ARBA" id="ARBA00001946"/>
    </source>
</evidence>
<name>A0A362X4H1_9FLAO</name>
<dbReference type="GO" id="GO:0044281">
    <property type="term" value="P:small molecule metabolic process"/>
    <property type="evidence" value="ECO:0007669"/>
    <property type="project" value="UniProtKB-ARBA"/>
</dbReference>
<dbReference type="RefSeq" id="WP_211297529.1">
    <property type="nucleotide sequence ID" value="NZ_PVEO01000002.1"/>
</dbReference>
<dbReference type="InterPro" id="IPR006439">
    <property type="entry name" value="HAD-SF_hydro_IA"/>
</dbReference>
<dbReference type="Proteomes" id="UP000251545">
    <property type="component" value="Unassembled WGS sequence"/>
</dbReference>
<accession>A0A362X4H1</accession>
<dbReference type="SFLD" id="SFLDS00003">
    <property type="entry name" value="Haloacid_Dehalogenase"/>
    <property type="match status" value="1"/>
</dbReference>
<protein>
    <submittedName>
        <fullName evidence="5">Putative hydrolase of the HAD superfamily</fullName>
    </submittedName>
</protein>
<organism evidence="5 6">
    <name type="scientific">Jejuia pallidilutea</name>
    <dbReference type="NCBI Taxonomy" id="504487"/>
    <lineage>
        <taxon>Bacteria</taxon>
        <taxon>Pseudomonadati</taxon>
        <taxon>Bacteroidota</taxon>
        <taxon>Flavobacteriia</taxon>
        <taxon>Flavobacteriales</taxon>
        <taxon>Flavobacteriaceae</taxon>
        <taxon>Jejuia</taxon>
    </lineage>
</organism>
<gene>
    <name evidence="5" type="ORF">CLV33_10241</name>
</gene>
<evidence type="ECO:0000256" key="3">
    <source>
        <dbReference type="ARBA" id="ARBA00022801"/>
    </source>
</evidence>